<gene>
    <name evidence="2" type="ORF">CNR37_00116</name>
</gene>
<dbReference type="Pfam" id="PF13744">
    <property type="entry name" value="HTH_37"/>
    <property type="match status" value="1"/>
</dbReference>
<dbReference type="GO" id="GO:0003677">
    <property type="term" value="F:DNA binding"/>
    <property type="evidence" value="ECO:0007669"/>
    <property type="project" value="InterPro"/>
</dbReference>
<feature type="domain" description="HTH cro/C1-type" evidence="1">
    <location>
        <begin position="18"/>
        <end position="73"/>
    </location>
</feature>
<dbReference type="InterPro" id="IPR039554">
    <property type="entry name" value="HigA2-like_HTH"/>
</dbReference>
<dbReference type="SUPFAM" id="SSF47413">
    <property type="entry name" value="lambda repressor-like DNA-binding domains"/>
    <property type="match status" value="1"/>
</dbReference>
<dbReference type="Gene3D" id="1.10.260.40">
    <property type="entry name" value="lambda repressor-like DNA-binding domains"/>
    <property type="match status" value="1"/>
</dbReference>
<dbReference type="PROSITE" id="PS50943">
    <property type="entry name" value="HTH_CROC1"/>
    <property type="match status" value="1"/>
</dbReference>
<evidence type="ECO:0000313" key="2">
    <source>
        <dbReference type="EMBL" id="ATW58323.1"/>
    </source>
</evidence>
<proteinExistence type="predicted"/>
<name>A0A2H4P813_9CAUD</name>
<protein>
    <recommendedName>
        <fullName evidence="1">HTH cro/C1-type domain-containing protein</fullName>
    </recommendedName>
</protein>
<evidence type="ECO:0000313" key="3">
    <source>
        <dbReference type="Proteomes" id="UP000241096"/>
    </source>
</evidence>
<organism evidence="2 3">
    <name type="scientific">Pseudomonas phage ventosus</name>
    <dbReference type="NCBI Taxonomy" id="2048980"/>
    <lineage>
        <taxon>Viruses</taxon>
        <taxon>Duplodnaviria</taxon>
        <taxon>Heunggongvirae</taxon>
        <taxon>Uroviricota</taxon>
        <taxon>Caudoviricetes</taxon>
        <taxon>Vandenendeviridae</taxon>
        <taxon>Gorskivirinae</taxon>
        <taxon>Ventosusvirus</taxon>
        <taxon>Ventosusvirus ventosus</taxon>
    </lineage>
</organism>
<sequence length="75" mass="8621">MLVEVYMNEAKLLLASAIKAYAQRHKMNQTDMAILLETAQPRMSQLFNSKIDKFSVDQLMKWAYILGINVTVQTN</sequence>
<evidence type="ECO:0000259" key="1">
    <source>
        <dbReference type="PROSITE" id="PS50943"/>
    </source>
</evidence>
<dbReference type="Proteomes" id="UP000241096">
    <property type="component" value="Segment"/>
</dbReference>
<accession>A0A2H4P813</accession>
<dbReference type="EMBL" id="MG018930">
    <property type="protein sequence ID" value="ATW58323.1"/>
    <property type="molecule type" value="Genomic_DNA"/>
</dbReference>
<dbReference type="InterPro" id="IPR001387">
    <property type="entry name" value="Cro/C1-type_HTH"/>
</dbReference>
<dbReference type="InterPro" id="IPR010982">
    <property type="entry name" value="Lambda_DNA-bd_dom_sf"/>
</dbReference>
<reference evidence="2 3" key="1">
    <citation type="submission" date="2017-09" db="EMBL/GenBank/DDBJ databases">
        <authorList>
            <person name="Ehlers B."/>
            <person name="Leendertz F.H."/>
        </authorList>
    </citation>
    <scope>NUCLEOTIDE SEQUENCE [LARGE SCALE GENOMIC DNA]</scope>
</reference>
<keyword evidence="3" id="KW-1185">Reference proteome</keyword>